<evidence type="ECO:0000259" key="7">
    <source>
        <dbReference type="PROSITE" id="PS51462"/>
    </source>
</evidence>
<dbReference type="PROSITE" id="PS51462">
    <property type="entry name" value="NUDIX"/>
    <property type="match status" value="1"/>
</dbReference>
<evidence type="ECO:0000313" key="8">
    <source>
        <dbReference type="EMBL" id="GIF02924.1"/>
    </source>
</evidence>
<dbReference type="InterPro" id="IPR015797">
    <property type="entry name" value="NUDIX_hydrolase-like_dom_sf"/>
</dbReference>
<evidence type="ECO:0000313" key="9">
    <source>
        <dbReference type="Proteomes" id="UP000629619"/>
    </source>
</evidence>
<gene>
    <name evidence="8" type="ORF">Asi03nite_04620</name>
</gene>
<dbReference type="GO" id="GO:0016787">
    <property type="term" value="F:hydrolase activity"/>
    <property type="evidence" value="ECO:0007669"/>
    <property type="project" value="UniProtKB-KW"/>
</dbReference>
<dbReference type="EMBL" id="BOMW01000006">
    <property type="protein sequence ID" value="GIF02924.1"/>
    <property type="molecule type" value="Genomic_DNA"/>
</dbReference>
<evidence type="ECO:0000256" key="4">
    <source>
        <dbReference type="ARBA" id="ARBA00022842"/>
    </source>
</evidence>
<keyword evidence="3 5" id="KW-0378">Hydrolase</keyword>
<evidence type="ECO:0000256" key="2">
    <source>
        <dbReference type="ARBA" id="ARBA00005582"/>
    </source>
</evidence>
<dbReference type="AlphaFoldDB" id="A0A919N0J4"/>
<evidence type="ECO:0000256" key="3">
    <source>
        <dbReference type="ARBA" id="ARBA00022801"/>
    </source>
</evidence>
<evidence type="ECO:0000256" key="6">
    <source>
        <dbReference type="SAM" id="MobiDB-lite"/>
    </source>
</evidence>
<dbReference type="RefSeq" id="WP_203676672.1">
    <property type="nucleotide sequence ID" value="NZ_BOMW01000006.1"/>
</dbReference>
<dbReference type="SUPFAM" id="SSF55811">
    <property type="entry name" value="Nudix"/>
    <property type="match status" value="1"/>
</dbReference>
<protein>
    <recommendedName>
        <fullName evidence="7">Nudix hydrolase domain-containing protein</fullName>
    </recommendedName>
</protein>
<feature type="compositionally biased region" description="Low complexity" evidence="6">
    <location>
        <begin position="162"/>
        <end position="177"/>
    </location>
</feature>
<sequence>MTESNLPVIERRAGRVLLVDSAGRALLLHGGDPARPGLRWWFTPGGGLEPGESTAQAAARELFEEVGLRVRPEDLSGPVRHEQTEFSFDGRDYRQAQDFFLLRVPGWRVDTAGMDEEERLTITGHRWWSVAELEASDALIYPADLAELLRSQVSGEAAVAGAASSGPASRESAGASGTAIPGQAGASGLALPEPAGAPGRAHGVPEKDS</sequence>
<dbReference type="PRINTS" id="PR00502">
    <property type="entry name" value="NUDIXFAMILY"/>
</dbReference>
<dbReference type="InterPro" id="IPR000086">
    <property type="entry name" value="NUDIX_hydrolase_dom"/>
</dbReference>
<dbReference type="PANTHER" id="PTHR43046:SF12">
    <property type="entry name" value="GDP-MANNOSE MANNOSYL HYDROLASE"/>
    <property type="match status" value="1"/>
</dbReference>
<comment type="caution">
    <text evidence="8">The sequence shown here is derived from an EMBL/GenBank/DDBJ whole genome shotgun (WGS) entry which is preliminary data.</text>
</comment>
<name>A0A919N0J4_9ACTN</name>
<dbReference type="Proteomes" id="UP000629619">
    <property type="component" value="Unassembled WGS sequence"/>
</dbReference>
<keyword evidence="9" id="KW-1185">Reference proteome</keyword>
<organism evidence="8 9">
    <name type="scientific">Actinoplanes siamensis</name>
    <dbReference type="NCBI Taxonomy" id="1223317"/>
    <lineage>
        <taxon>Bacteria</taxon>
        <taxon>Bacillati</taxon>
        <taxon>Actinomycetota</taxon>
        <taxon>Actinomycetes</taxon>
        <taxon>Micromonosporales</taxon>
        <taxon>Micromonosporaceae</taxon>
        <taxon>Actinoplanes</taxon>
    </lineage>
</organism>
<feature type="region of interest" description="Disordered" evidence="6">
    <location>
        <begin position="162"/>
        <end position="209"/>
    </location>
</feature>
<accession>A0A919N0J4</accession>
<dbReference type="Pfam" id="PF00293">
    <property type="entry name" value="NUDIX"/>
    <property type="match status" value="1"/>
</dbReference>
<dbReference type="InterPro" id="IPR020476">
    <property type="entry name" value="Nudix_hydrolase"/>
</dbReference>
<proteinExistence type="inferred from homology"/>
<keyword evidence="4" id="KW-0460">Magnesium</keyword>
<comment type="similarity">
    <text evidence="2 5">Belongs to the Nudix hydrolase family.</text>
</comment>
<reference evidence="8" key="1">
    <citation type="submission" date="2021-01" db="EMBL/GenBank/DDBJ databases">
        <title>Whole genome shotgun sequence of Actinoplanes siamensis NBRC 109076.</title>
        <authorList>
            <person name="Komaki H."/>
            <person name="Tamura T."/>
        </authorList>
    </citation>
    <scope>NUCLEOTIDE SEQUENCE</scope>
    <source>
        <strain evidence="8">NBRC 109076</strain>
    </source>
</reference>
<dbReference type="InterPro" id="IPR020084">
    <property type="entry name" value="NUDIX_hydrolase_CS"/>
</dbReference>
<comment type="cofactor">
    <cofactor evidence="1">
        <name>Mg(2+)</name>
        <dbReference type="ChEBI" id="CHEBI:18420"/>
    </cofactor>
</comment>
<evidence type="ECO:0000256" key="1">
    <source>
        <dbReference type="ARBA" id="ARBA00001946"/>
    </source>
</evidence>
<dbReference type="PROSITE" id="PS00893">
    <property type="entry name" value="NUDIX_BOX"/>
    <property type="match status" value="1"/>
</dbReference>
<dbReference type="CDD" id="cd04685">
    <property type="entry name" value="NUDIX_Hydrolase"/>
    <property type="match status" value="1"/>
</dbReference>
<feature type="domain" description="Nudix hydrolase" evidence="7">
    <location>
        <begin position="9"/>
        <end position="151"/>
    </location>
</feature>
<dbReference type="Gene3D" id="3.90.79.10">
    <property type="entry name" value="Nucleoside Triphosphate Pyrophosphohydrolase"/>
    <property type="match status" value="1"/>
</dbReference>
<dbReference type="PANTHER" id="PTHR43046">
    <property type="entry name" value="GDP-MANNOSE MANNOSYL HYDROLASE"/>
    <property type="match status" value="1"/>
</dbReference>
<evidence type="ECO:0000256" key="5">
    <source>
        <dbReference type="RuleBase" id="RU003476"/>
    </source>
</evidence>